<accession>A6NZW9</accession>
<proteinExistence type="predicted"/>
<dbReference type="AlphaFoldDB" id="A6NZW9"/>
<reference evidence="1 2" key="1">
    <citation type="submission" date="2007-04" db="EMBL/GenBank/DDBJ databases">
        <authorList>
            <person name="Fulton L."/>
            <person name="Clifton S."/>
            <person name="Fulton B."/>
            <person name="Xu J."/>
            <person name="Minx P."/>
            <person name="Pepin K.H."/>
            <person name="Johnson M."/>
            <person name="Thiruvilangam P."/>
            <person name="Bhonagiri V."/>
            <person name="Nash W.E."/>
            <person name="Mardis E.R."/>
            <person name="Wilson R.K."/>
        </authorList>
    </citation>
    <scope>NUCLEOTIDE SEQUENCE [LARGE SCALE GENOMIC DNA]</scope>
    <source>
        <strain evidence="1 2">ATCC 29799</strain>
    </source>
</reference>
<dbReference type="STRING" id="411467.BACCAP_03773"/>
<evidence type="ECO:0000313" key="1">
    <source>
        <dbReference type="EMBL" id="EDM98472.1"/>
    </source>
</evidence>
<keyword evidence="2" id="KW-1185">Reference proteome</keyword>
<dbReference type="Proteomes" id="UP000003639">
    <property type="component" value="Unassembled WGS sequence"/>
</dbReference>
<reference evidence="1 2" key="2">
    <citation type="submission" date="2007-06" db="EMBL/GenBank/DDBJ databases">
        <title>Draft genome sequence of Pseudoflavonifractor capillosus ATCC 29799.</title>
        <authorList>
            <person name="Sudarsanam P."/>
            <person name="Ley R."/>
            <person name="Guruge J."/>
            <person name="Turnbaugh P.J."/>
            <person name="Mahowald M."/>
            <person name="Liep D."/>
            <person name="Gordon J."/>
        </authorList>
    </citation>
    <scope>NUCLEOTIDE SEQUENCE [LARGE SCALE GENOMIC DNA]</scope>
    <source>
        <strain evidence="1 2">ATCC 29799</strain>
    </source>
</reference>
<organism evidence="1 2">
    <name type="scientific">Pseudoflavonifractor capillosus ATCC 29799</name>
    <dbReference type="NCBI Taxonomy" id="411467"/>
    <lineage>
        <taxon>Bacteria</taxon>
        <taxon>Bacillati</taxon>
        <taxon>Bacillota</taxon>
        <taxon>Clostridia</taxon>
        <taxon>Eubacteriales</taxon>
        <taxon>Oscillospiraceae</taxon>
        <taxon>Pseudoflavonifractor</taxon>
    </lineage>
</organism>
<dbReference type="EMBL" id="AAXG02000034">
    <property type="protein sequence ID" value="EDM98472.1"/>
    <property type="molecule type" value="Genomic_DNA"/>
</dbReference>
<comment type="caution">
    <text evidence="1">The sequence shown here is derived from an EMBL/GenBank/DDBJ whole genome shotgun (WGS) entry which is preliminary data.</text>
</comment>
<sequence length="64" mass="7791">MIKLSHNKIAQQPLGVKPFFPLFRFIFPYYPIFSWKICLFYPFVQKDLPIILTILFYYDKKILS</sequence>
<protein>
    <submittedName>
        <fullName evidence="1">Uncharacterized protein</fullName>
    </submittedName>
</protein>
<gene>
    <name evidence="1" type="ORF">BACCAP_03773</name>
</gene>
<evidence type="ECO:0000313" key="2">
    <source>
        <dbReference type="Proteomes" id="UP000003639"/>
    </source>
</evidence>
<name>A6NZW9_9FIRM</name>